<dbReference type="EMBL" id="VMBG01000001">
    <property type="protein sequence ID" value="TSJ78057.1"/>
    <property type="molecule type" value="Genomic_DNA"/>
</dbReference>
<dbReference type="AlphaFoldDB" id="A0A556QN53"/>
<dbReference type="RefSeq" id="WP_144228398.1">
    <property type="nucleotide sequence ID" value="NZ_CBCRVV010000001.1"/>
</dbReference>
<dbReference type="OrthoDB" id="6397896at2"/>
<proteinExistence type="predicted"/>
<feature type="domain" description="DUF2293" evidence="1">
    <location>
        <begin position="132"/>
        <end position="207"/>
    </location>
</feature>
<dbReference type="Pfam" id="PF10056">
    <property type="entry name" value="DUF2293"/>
    <property type="match status" value="1"/>
</dbReference>
<organism evidence="2 3">
    <name type="scientific">Rariglobus hedericola</name>
    <dbReference type="NCBI Taxonomy" id="2597822"/>
    <lineage>
        <taxon>Bacteria</taxon>
        <taxon>Pseudomonadati</taxon>
        <taxon>Verrucomicrobiota</taxon>
        <taxon>Opitutia</taxon>
        <taxon>Opitutales</taxon>
        <taxon>Opitutaceae</taxon>
        <taxon>Rariglobus</taxon>
    </lineage>
</organism>
<reference evidence="2 3" key="1">
    <citation type="submission" date="2019-07" db="EMBL/GenBank/DDBJ databases">
        <title>Description of 53C-WASEF.</title>
        <authorList>
            <person name="Pitt A."/>
            <person name="Hahn M.W."/>
        </authorList>
    </citation>
    <scope>NUCLEOTIDE SEQUENCE [LARGE SCALE GENOMIC DNA]</scope>
    <source>
        <strain evidence="2 3">53C-WASEF</strain>
    </source>
</reference>
<dbReference type="Proteomes" id="UP000315648">
    <property type="component" value="Unassembled WGS sequence"/>
</dbReference>
<keyword evidence="3" id="KW-1185">Reference proteome</keyword>
<evidence type="ECO:0000313" key="3">
    <source>
        <dbReference type="Proteomes" id="UP000315648"/>
    </source>
</evidence>
<dbReference type="InterPro" id="IPR018744">
    <property type="entry name" value="DUF2293"/>
</dbReference>
<name>A0A556QN53_9BACT</name>
<evidence type="ECO:0000259" key="1">
    <source>
        <dbReference type="Pfam" id="PF10056"/>
    </source>
</evidence>
<protein>
    <submittedName>
        <fullName evidence="2">DUF2293 domain-containing protein</fullName>
    </submittedName>
</protein>
<accession>A0A556QN53</accession>
<sequence>MPNETREVRPFSKLRHVLTLDGRVLAVPDDWELLPPGDAALSRRIKEDGPTWTVIEMKGRKRFSRGIWASKERIAALQLARADERLDPDYQRKLDAGRKRRAAEQVEYEQDFRSAVMAFLRFHPSRSAEAELMARLITDHAVPVGSGTVARTERIPIEERAEAATIAWMRHQTTGYDNMVIPLVKGRRREVRRLLAQRSHQLLTRYREGYDIDPVTCPLARALAQHRSKPLAVPSSMNPQMALGL</sequence>
<comment type="caution">
    <text evidence="2">The sequence shown here is derived from an EMBL/GenBank/DDBJ whole genome shotgun (WGS) entry which is preliminary data.</text>
</comment>
<gene>
    <name evidence="2" type="ORF">FPL22_01730</name>
</gene>
<evidence type="ECO:0000313" key="2">
    <source>
        <dbReference type="EMBL" id="TSJ78057.1"/>
    </source>
</evidence>